<dbReference type="Proteomes" id="UP000265515">
    <property type="component" value="Unassembled WGS sequence"/>
</dbReference>
<feature type="region of interest" description="Disordered" evidence="1">
    <location>
        <begin position="208"/>
        <end position="237"/>
    </location>
</feature>
<gene>
    <name evidence="3" type="ORF">CBR_g48145</name>
</gene>
<feature type="chain" id="PRO_5017363153" evidence="2">
    <location>
        <begin position="25"/>
        <end position="396"/>
    </location>
</feature>
<keyword evidence="2" id="KW-0732">Signal</keyword>
<dbReference type="EMBL" id="BFEA01000684">
    <property type="protein sequence ID" value="GBG88615.1"/>
    <property type="molecule type" value="Genomic_DNA"/>
</dbReference>
<evidence type="ECO:0000256" key="2">
    <source>
        <dbReference type="SAM" id="SignalP"/>
    </source>
</evidence>
<reference evidence="3 4" key="1">
    <citation type="journal article" date="2018" name="Cell">
        <title>The Chara Genome: Secondary Complexity and Implications for Plant Terrestrialization.</title>
        <authorList>
            <person name="Nishiyama T."/>
            <person name="Sakayama H."/>
            <person name="Vries J.D."/>
            <person name="Buschmann H."/>
            <person name="Saint-Marcoux D."/>
            <person name="Ullrich K.K."/>
            <person name="Haas F.B."/>
            <person name="Vanderstraeten L."/>
            <person name="Becker D."/>
            <person name="Lang D."/>
            <person name="Vosolsobe S."/>
            <person name="Rombauts S."/>
            <person name="Wilhelmsson P.K.I."/>
            <person name="Janitza P."/>
            <person name="Kern R."/>
            <person name="Heyl A."/>
            <person name="Rumpler F."/>
            <person name="Villalobos L.I.A.C."/>
            <person name="Clay J.M."/>
            <person name="Skokan R."/>
            <person name="Toyoda A."/>
            <person name="Suzuki Y."/>
            <person name="Kagoshima H."/>
            <person name="Schijlen E."/>
            <person name="Tajeshwar N."/>
            <person name="Catarino B."/>
            <person name="Hetherington A.J."/>
            <person name="Saltykova A."/>
            <person name="Bonnot C."/>
            <person name="Breuninger H."/>
            <person name="Symeonidi A."/>
            <person name="Radhakrishnan G.V."/>
            <person name="Van Nieuwerburgh F."/>
            <person name="Deforce D."/>
            <person name="Chang C."/>
            <person name="Karol K.G."/>
            <person name="Hedrich R."/>
            <person name="Ulvskov P."/>
            <person name="Glockner G."/>
            <person name="Delwiche C.F."/>
            <person name="Petrasek J."/>
            <person name="Van de Peer Y."/>
            <person name="Friml J."/>
            <person name="Beilby M."/>
            <person name="Dolan L."/>
            <person name="Kohara Y."/>
            <person name="Sugano S."/>
            <person name="Fujiyama A."/>
            <person name="Delaux P.-M."/>
            <person name="Quint M."/>
            <person name="TheiBen G."/>
            <person name="Hagemann M."/>
            <person name="Harholt J."/>
            <person name="Dunand C."/>
            <person name="Zachgo S."/>
            <person name="Langdale J."/>
            <person name="Maumus F."/>
            <person name="Straeten D.V.D."/>
            <person name="Gould S.B."/>
            <person name="Rensing S.A."/>
        </authorList>
    </citation>
    <scope>NUCLEOTIDE SEQUENCE [LARGE SCALE GENOMIC DNA]</scope>
    <source>
        <strain evidence="3 4">S276</strain>
    </source>
</reference>
<feature type="region of interest" description="Disordered" evidence="1">
    <location>
        <begin position="324"/>
        <end position="359"/>
    </location>
</feature>
<dbReference type="Gramene" id="GBG88615">
    <property type="protein sequence ID" value="GBG88615"/>
    <property type="gene ID" value="CBR_g48145"/>
</dbReference>
<evidence type="ECO:0000256" key="1">
    <source>
        <dbReference type="SAM" id="MobiDB-lite"/>
    </source>
</evidence>
<accession>A0A388M271</accession>
<evidence type="ECO:0000313" key="4">
    <source>
        <dbReference type="Proteomes" id="UP000265515"/>
    </source>
</evidence>
<feature type="compositionally biased region" description="Low complexity" evidence="1">
    <location>
        <begin position="218"/>
        <end position="234"/>
    </location>
</feature>
<name>A0A388M271_CHABU</name>
<evidence type="ECO:0000313" key="3">
    <source>
        <dbReference type="EMBL" id="GBG88615.1"/>
    </source>
</evidence>
<comment type="caution">
    <text evidence="3">The sequence shown here is derived from an EMBL/GenBank/DDBJ whole genome shotgun (WGS) entry which is preliminary data.</text>
</comment>
<dbReference type="AlphaFoldDB" id="A0A388M271"/>
<proteinExistence type="predicted"/>
<feature type="signal peptide" evidence="2">
    <location>
        <begin position="1"/>
        <end position="24"/>
    </location>
</feature>
<keyword evidence="4" id="KW-1185">Reference proteome</keyword>
<sequence>MAAARSSFLVMVVLVASVFATASAADLFGTLQSDQRFKVVVKALVDTQEVDALRDRSNGSVPFVFIAQTDEDLEVGLGPDGLACITRPEHVKDHMVQILRFMEVGPLSRPVKTAADLQAVAVDNKLPTINGMPIFVEPATGSGVILRGDAEQEQFSATVAEVKQINANVALVVLSNGFLVPAQVDEQITMACFPSAALSSSPAVPVAASSKHAPKSKNAPSSNAAQSTPSSSQSARRKMLPDLQAVAVDNKLPTINGMPIFVEPATTSGVILRGDAEQEQFSATVAEVKQINANVALVVLSNGFLVPAQVDEQITIACFRSAASSSSPGVPVAASSKHAPKSKNAPSSNAAESAPSSSHSARRKMLRGFWWSRAALTVDESLECGFDGTPRNGMLQ</sequence>
<protein>
    <submittedName>
        <fullName evidence="3">Uncharacterized protein</fullName>
    </submittedName>
</protein>
<organism evidence="3 4">
    <name type="scientific">Chara braunii</name>
    <name type="common">Braun's stonewort</name>
    <dbReference type="NCBI Taxonomy" id="69332"/>
    <lineage>
        <taxon>Eukaryota</taxon>
        <taxon>Viridiplantae</taxon>
        <taxon>Streptophyta</taxon>
        <taxon>Charophyceae</taxon>
        <taxon>Charales</taxon>
        <taxon>Characeae</taxon>
        <taxon>Chara</taxon>
    </lineage>
</organism>